<dbReference type="PANTHER" id="PTHR43685:SF2">
    <property type="entry name" value="GLYCOSYLTRANSFERASE 2-LIKE DOMAIN-CONTAINING PROTEIN"/>
    <property type="match status" value="1"/>
</dbReference>
<gene>
    <name evidence="2" type="ORF">KDD17_00375</name>
</gene>
<dbReference type="CDD" id="cd00761">
    <property type="entry name" value="Glyco_tranf_GTA_type"/>
    <property type="match status" value="1"/>
</dbReference>
<reference evidence="2" key="1">
    <citation type="submission" date="2021-04" db="EMBL/GenBank/DDBJ databases">
        <title>Complete genome sequence for Sulfitobacter sp. strain JK7-1.</title>
        <authorList>
            <person name="Park S.-J."/>
        </authorList>
    </citation>
    <scope>NUCLEOTIDE SEQUENCE</scope>
    <source>
        <strain evidence="2">JK7-1</strain>
    </source>
</reference>
<accession>A0A975JE43</accession>
<dbReference type="RefSeq" id="WP_212704768.1">
    <property type="nucleotide sequence ID" value="NZ_CP073581.1"/>
</dbReference>
<evidence type="ECO:0000259" key="1">
    <source>
        <dbReference type="Pfam" id="PF00535"/>
    </source>
</evidence>
<keyword evidence="3" id="KW-1185">Reference proteome</keyword>
<evidence type="ECO:0000313" key="2">
    <source>
        <dbReference type="EMBL" id="QUJ76571.1"/>
    </source>
</evidence>
<dbReference type="InterPro" id="IPR050834">
    <property type="entry name" value="Glycosyltransf_2"/>
</dbReference>
<protein>
    <submittedName>
        <fullName evidence="2">Glycosyltransferase family 2 protein</fullName>
    </submittedName>
</protein>
<sequence length="307" mass="33516">MTNFSIIIPCFNAAATLRATLDSIEAQTCGDWEVICVDDGSTDATLEVLHKARDTDPRIRVIHNEGKGPSRARNLGALSFAKGDVIAFCDADDIWGPEKLGQLSACFADPDIDAAFGQIAFFQDDPSQVSALSTVPDTPVSIPMLLGENPVCTMSNLAVRREAFLRTGGFDEELVHNEDLEWLIRLVGSGARVQGIDALQTWYRSSPYGLSANLRAMQQGREEAIWTAARFGHMPTRRSDAIFLRYLSRRALRLGQGRLLPARFALQGVLRSPCGFFGPPRRGLATLAGALLVPVLPSRLSQALFSR</sequence>
<dbReference type="InterPro" id="IPR001173">
    <property type="entry name" value="Glyco_trans_2-like"/>
</dbReference>
<dbReference type="Pfam" id="PF00535">
    <property type="entry name" value="Glycos_transf_2"/>
    <property type="match status" value="1"/>
</dbReference>
<organism evidence="2 3">
    <name type="scientific">Sulfitobacter albidus</name>
    <dbReference type="NCBI Taxonomy" id="2829501"/>
    <lineage>
        <taxon>Bacteria</taxon>
        <taxon>Pseudomonadati</taxon>
        <taxon>Pseudomonadota</taxon>
        <taxon>Alphaproteobacteria</taxon>
        <taxon>Rhodobacterales</taxon>
        <taxon>Roseobacteraceae</taxon>
        <taxon>Sulfitobacter</taxon>
    </lineage>
</organism>
<dbReference type="PANTHER" id="PTHR43685">
    <property type="entry name" value="GLYCOSYLTRANSFERASE"/>
    <property type="match status" value="1"/>
</dbReference>
<proteinExistence type="predicted"/>
<dbReference type="InterPro" id="IPR029044">
    <property type="entry name" value="Nucleotide-diphossugar_trans"/>
</dbReference>
<feature type="domain" description="Glycosyltransferase 2-like" evidence="1">
    <location>
        <begin position="5"/>
        <end position="164"/>
    </location>
</feature>
<dbReference type="Proteomes" id="UP000683291">
    <property type="component" value="Chromosome 1"/>
</dbReference>
<dbReference type="GO" id="GO:0044010">
    <property type="term" value="P:single-species biofilm formation"/>
    <property type="evidence" value="ECO:0007669"/>
    <property type="project" value="TreeGrafter"/>
</dbReference>
<dbReference type="KEGG" id="sual:KDD17_00375"/>
<dbReference type="EMBL" id="CP073581">
    <property type="protein sequence ID" value="QUJ76571.1"/>
    <property type="molecule type" value="Genomic_DNA"/>
</dbReference>
<dbReference type="SUPFAM" id="SSF53448">
    <property type="entry name" value="Nucleotide-diphospho-sugar transferases"/>
    <property type="match status" value="1"/>
</dbReference>
<dbReference type="Gene3D" id="3.90.550.10">
    <property type="entry name" value="Spore Coat Polysaccharide Biosynthesis Protein SpsA, Chain A"/>
    <property type="match status" value="1"/>
</dbReference>
<name>A0A975JE43_9RHOB</name>
<dbReference type="AlphaFoldDB" id="A0A975JE43"/>
<evidence type="ECO:0000313" key="3">
    <source>
        <dbReference type="Proteomes" id="UP000683291"/>
    </source>
</evidence>